<keyword evidence="2" id="KW-1185">Reference proteome</keyword>
<reference evidence="2" key="1">
    <citation type="submission" date="2018-05" db="EMBL/GenBank/DDBJ databases">
        <authorList>
            <person name="Feng T."/>
        </authorList>
    </citation>
    <scope>NUCLEOTIDE SEQUENCE [LARGE SCALE GENOMIC DNA]</scope>
    <source>
        <strain evidence="2">S27</strain>
    </source>
</reference>
<proteinExistence type="predicted"/>
<dbReference type="Proteomes" id="UP000254875">
    <property type="component" value="Unassembled WGS sequence"/>
</dbReference>
<dbReference type="EMBL" id="QHKS01000035">
    <property type="protein sequence ID" value="RDJ98367.1"/>
    <property type="molecule type" value="Genomic_DNA"/>
</dbReference>
<accession>A0A370MYT5</accession>
<evidence type="ECO:0000313" key="2">
    <source>
        <dbReference type="Proteomes" id="UP000254875"/>
    </source>
</evidence>
<name>A0A370MYT5_9BURK</name>
<dbReference type="AlphaFoldDB" id="A0A370MYT5"/>
<sequence length="146" mass="16181">MDSWLRRHAVFVTALSGALYEVAGDPLRLSSDSAGVRAFILAIREGWEAMDRHAIGSAPLSLCAILERVPLPVAVAYWKRLLASPRGEYYFARHARRAATEMSALVGDVLVLLCDDAVPRLRRLYASIDRVAATARQPDRQARPRP</sequence>
<organism evidence="1 2">
    <name type="scientific">Paraburkholderia lacunae</name>
    <dbReference type="NCBI Taxonomy" id="2211104"/>
    <lineage>
        <taxon>Bacteria</taxon>
        <taxon>Pseudomonadati</taxon>
        <taxon>Pseudomonadota</taxon>
        <taxon>Betaproteobacteria</taxon>
        <taxon>Burkholderiales</taxon>
        <taxon>Burkholderiaceae</taxon>
        <taxon>Paraburkholderia</taxon>
    </lineage>
</organism>
<protein>
    <submittedName>
        <fullName evidence="1">Uncharacterized protein</fullName>
    </submittedName>
</protein>
<evidence type="ECO:0000313" key="1">
    <source>
        <dbReference type="EMBL" id="RDJ98367.1"/>
    </source>
</evidence>
<gene>
    <name evidence="1" type="ORF">DLM46_33530</name>
</gene>
<comment type="caution">
    <text evidence="1">The sequence shown here is derived from an EMBL/GenBank/DDBJ whole genome shotgun (WGS) entry which is preliminary data.</text>
</comment>